<comment type="caution">
    <text evidence="2">The sequence shown here is derived from an EMBL/GenBank/DDBJ whole genome shotgun (WGS) entry which is preliminary data.</text>
</comment>
<sequence length="75" mass="8088">MPTKSTNTATSGTGTNSTQDSSSTDVQNKTEKDATLKMGNATVEKSEMKNAPLHKFFVDALKDIYYAEDAIVKAL</sequence>
<evidence type="ECO:0000313" key="2">
    <source>
        <dbReference type="EMBL" id="KFE97253.1"/>
    </source>
</evidence>
<reference evidence="2 3" key="1">
    <citation type="submission" date="2014-07" db="EMBL/GenBank/DDBJ databases">
        <title>Genome of Chryseobacterium formosense LMG 24722.</title>
        <authorList>
            <person name="Pipes S.E."/>
            <person name="Stropko S.J."/>
            <person name="Newman J.D."/>
        </authorList>
    </citation>
    <scope>NUCLEOTIDE SEQUENCE [LARGE SCALE GENOMIC DNA]</scope>
    <source>
        <strain evidence="2 3">LMG 24722</strain>
    </source>
</reference>
<keyword evidence="3" id="KW-1185">Reference proteome</keyword>
<dbReference type="AlphaFoldDB" id="A0A085YYJ0"/>
<evidence type="ECO:0000256" key="1">
    <source>
        <dbReference type="SAM" id="MobiDB-lite"/>
    </source>
</evidence>
<feature type="region of interest" description="Disordered" evidence="1">
    <location>
        <begin position="1"/>
        <end position="40"/>
    </location>
</feature>
<proteinExistence type="predicted"/>
<feature type="compositionally biased region" description="Low complexity" evidence="1">
    <location>
        <begin position="1"/>
        <end position="18"/>
    </location>
</feature>
<protein>
    <submittedName>
        <fullName evidence="2">Uncharacterized protein</fullName>
    </submittedName>
</protein>
<evidence type="ECO:0000313" key="3">
    <source>
        <dbReference type="Proteomes" id="UP000028713"/>
    </source>
</evidence>
<feature type="non-terminal residue" evidence="2">
    <location>
        <position position="75"/>
    </location>
</feature>
<dbReference type="Proteomes" id="UP000028713">
    <property type="component" value="Unassembled WGS sequence"/>
</dbReference>
<dbReference type="EMBL" id="JPRP01000007">
    <property type="protein sequence ID" value="KFE97253.1"/>
    <property type="molecule type" value="Genomic_DNA"/>
</dbReference>
<gene>
    <name evidence="2" type="ORF">IX39_20450</name>
</gene>
<organism evidence="2 3">
    <name type="scientific">Chryseobacterium formosense</name>
    <dbReference type="NCBI Taxonomy" id="236814"/>
    <lineage>
        <taxon>Bacteria</taxon>
        <taxon>Pseudomonadati</taxon>
        <taxon>Bacteroidota</taxon>
        <taxon>Flavobacteriia</taxon>
        <taxon>Flavobacteriales</taxon>
        <taxon>Weeksellaceae</taxon>
        <taxon>Chryseobacterium group</taxon>
        <taxon>Chryseobacterium</taxon>
    </lineage>
</organism>
<accession>A0A085YYJ0</accession>
<name>A0A085YYJ0_9FLAO</name>